<keyword evidence="7" id="KW-1133">Transmembrane helix</keyword>
<feature type="compositionally biased region" description="Pro residues" evidence="6">
    <location>
        <begin position="1082"/>
        <end position="1121"/>
    </location>
</feature>
<evidence type="ECO:0000256" key="5">
    <source>
        <dbReference type="SAM" id="Coils"/>
    </source>
</evidence>
<dbReference type="InterPro" id="IPR023801">
    <property type="entry name" value="His_deacetylse_dom"/>
</dbReference>
<keyword evidence="2" id="KW-0677">Repeat</keyword>
<keyword evidence="10" id="KW-1185">Reference proteome</keyword>
<dbReference type="Pfam" id="PF01391">
    <property type="entry name" value="Collagen"/>
    <property type="match status" value="1"/>
</dbReference>
<dbReference type="PRINTS" id="PR01270">
    <property type="entry name" value="HDASUPER"/>
</dbReference>
<dbReference type="InterPro" id="IPR008160">
    <property type="entry name" value="Collagen"/>
</dbReference>
<dbReference type="EMBL" id="CATQJA010002685">
    <property type="protein sequence ID" value="CAJ0584129.1"/>
    <property type="molecule type" value="Genomic_DNA"/>
</dbReference>
<evidence type="ECO:0000256" key="2">
    <source>
        <dbReference type="ARBA" id="ARBA00022737"/>
    </source>
</evidence>
<dbReference type="InterPro" id="IPR023696">
    <property type="entry name" value="Ureohydrolase_dom_sf"/>
</dbReference>
<evidence type="ECO:0000313" key="10">
    <source>
        <dbReference type="Proteomes" id="UP001177023"/>
    </source>
</evidence>
<feature type="region of interest" description="Disordered" evidence="6">
    <location>
        <begin position="1011"/>
        <end position="1170"/>
    </location>
</feature>
<evidence type="ECO:0000259" key="8">
    <source>
        <dbReference type="SMART" id="SM01088"/>
    </source>
</evidence>
<comment type="subunit">
    <text evidence="1">Collagen polypeptide chains are complexed within the cuticle by disulfide bonds and other types of covalent cross-links.</text>
</comment>
<reference evidence="9" key="1">
    <citation type="submission" date="2023-06" db="EMBL/GenBank/DDBJ databases">
        <authorList>
            <person name="Delattre M."/>
        </authorList>
    </citation>
    <scope>NUCLEOTIDE SEQUENCE</scope>
    <source>
        <strain evidence="9">AF72</strain>
    </source>
</reference>
<dbReference type="SUPFAM" id="SSF52768">
    <property type="entry name" value="Arginase/deacetylase"/>
    <property type="match status" value="1"/>
</dbReference>
<protein>
    <recommendedName>
        <fullName evidence="8">Nematode cuticle collagen N-terminal domain-containing protein</fullName>
    </recommendedName>
</protein>
<name>A0AA36DAH3_9BILA</name>
<dbReference type="SMART" id="SM01088">
    <property type="entry name" value="Col_cuticle_N"/>
    <property type="match status" value="1"/>
</dbReference>
<dbReference type="PANTHER" id="PTHR10625:SF45">
    <property type="entry name" value="HISTONE DEACETYLASE DOMAIN-CONTAINING PROTEIN"/>
    <property type="match status" value="1"/>
</dbReference>
<dbReference type="GO" id="GO:0040029">
    <property type="term" value="P:epigenetic regulation of gene expression"/>
    <property type="evidence" value="ECO:0007669"/>
    <property type="project" value="TreeGrafter"/>
</dbReference>
<proteinExistence type="predicted"/>
<dbReference type="Pfam" id="PF00850">
    <property type="entry name" value="Hist_deacetyl"/>
    <property type="match status" value="1"/>
</dbReference>
<dbReference type="Proteomes" id="UP001177023">
    <property type="component" value="Unassembled WGS sequence"/>
</dbReference>
<evidence type="ECO:0000256" key="1">
    <source>
        <dbReference type="ARBA" id="ARBA00011518"/>
    </source>
</evidence>
<dbReference type="GO" id="GO:0141221">
    <property type="term" value="F:histone deacetylase activity, hydrolytic mechanism"/>
    <property type="evidence" value="ECO:0007669"/>
    <property type="project" value="UniProtKB-EC"/>
</dbReference>
<dbReference type="Pfam" id="PF01484">
    <property type="entry name" value="Col_cuticle_N"/>
    <property type="match status" value="1"/>
</dbReference>
<dbReference type="InterPro" id="IPR002486">
    <property type="entry name" value="Col_cuticle_N"/>
</dbReference>
<evidence type="ECO:0000256" key="3">
    <source>
        <dbReference type="ARBA" id="ARBA00023157"/>
    </source>
</evidence>
<dbReference type="GO" id="GO:0042302">
    <property type="term" value="F:structural constituent of cuticle"/>
    <property type="evidence" value="ECO:0007669"/>
    <property type="project" value="InterPro"/>
</dbReference>
<comment type="caution">
    <text evidence="9">The sequence shown here is derived from an EMBL/GenBank/DDBJ whole genome shotgun (WGS) entry which is preliminary data.</text>
</comment>
<evidence type="ECO:0000313" key="9">
    <source>
        <dbReference type="EMBL" id="CAJ0584129.1"/>
    </source>
</evidence>
<keyword evidence="3" id="KW-1015">Disulfide bond</keyword>
<evidence type="ECO:0000256" key="6">
    <source>
        <dbReference type="SAM" id="MobiDB-lite"/>
    </source>
</evidence>
<organism evidence="9 10">
    <name type="scientific">Mesorhabditis spiculigera</name>
    <dbReference type="NCBI Taxonomy" id="96644"/>
    <lineage>
        <taxon>Eukaryota</taxon>
        <taxon>Metazoa</taxon>
        <taxon>Ecdysozoa</taxon>
        <taxon>Nematoda</taxon>
        <taxon>Chromadorea</taxon>
        <taxon>Rhabditida</taxon>
        <taxon>Rhabditina</taxon>
        <taxon>Rhabditomorpha</taxon>
        <taxon>Rhabditoidea</taxon>
        <taxon>Rhabditidae</taxon>
        <taxon>Mesorhabditinae</taxon>
        <taxon>Mesorhabditis</taxon>
    </lineage>
</organism>
<dbReference type="PANTHER" id="PTHR10625">
    <property type="entry name" value="HISTONE DEACETYLASE HDAC1-RELATED"/>
    <property type="match status" value="1"/>
</dbReference>
<gene>
    <name evidence="9" type="ORF">MSPICULIGERA_LOCUS22191</name>
</gene>
<feature type="non-terminal residue" evidence="9">
    <location>
        <position position="1"/>
    </location>
</feature>
<accession>A0AA36DAH3</accession>
<evidence type="ECO:0000256" key="7">
    <source>
        <dbReference type="SAM" id="Phobius"/>
    </source>
</evidence>
<keyword evidence="7" id="KW-0812">Transmembrane</keyword>
<dbReference type="GO" id="GO:0000118">
    <property type="term" value="C:histone deacetylase complex"/>
    <property type="evidence" value="ECO:0007669"/>
    <property type="project" value="TreeGrafter"/>
</dbReference>
<dbReference type="InterPro" id="IPR000286">
    <property type="entry name" value="HDACs"/>
</dbReference>
<evidence type="ECO:0000256" key="4">
    <source>
        <dbReference type="ARBA" id="ARBA00048287"/>
    </source>
</evidence>
<sequence length="1227" mass="136424">MVFFITDERMDEHFCPWDQAHIEVPQRLQVIRRALQDSGALEGVEKLKPRSATRAEIGSVHTAEYFETIKATQGLDEASLEAESAKFEDIYVNEKTYELALLSAGSALELTKKVVETGEPGFAAIRPPGHHAFPDAGCGFCIFNNIVICAKQAKKWGAKRVFILDWDVHAGQGTQECIEGDRDIFLLSIHRFEHGTFWPNLEQSGVEHKFSNTVNVPLNVTGLGDSEFLTIMSAIALPLIQEFRPDLILVSCGFDAAFGDPEGEMRVSPLGYGCMTRILLSTGVPTALILEGGYFLDSIAADAVEVMHALKGANPTLPIKEMNAGFLKTLWRVLEVYSDRFPGIKNEFEILEKVCGIKEVSEEKPEFRGKRVCTFPFQTRGMYKVRTDAELQGWVDRLKTLMAETQAETEKKRPTLSLQSGDYDVDIDKEVVQLQVPQGLMAIFNNLVHVPLLGFSMPISNLSTLPSDAEKEKAIEILSDISDSTLGKHLAFPQLSTKFPTHRKWHSSKASASGEPLECYASSHCRAAKAWAEESALAIRELQGKLADLNMVVERMHTNSELGDIELEAREVRGKADQVSTAVEQLFADRRGHEGRIEQILAELDEQRRLNQAVIASMDPTVRDRYDELQRQAAALRDEMELKESEMKDIENKRLSLEQELQNSPLKQRAIELRERLLELREKERVLKSETEDQESPEDKKAKLLAQVRKNNEEAGLMQKQLDQVLEQVETAQEELREFDNEIDVLTGEQNARYLALKRQEQQMGEFLGTFEEQKRLSMMELEELSEAVVQNLKRIATNIAKVNMGGQVTGMDPAGERGEFAATSAKELKEVHIRLQEEMITLNEMEEDLRSEMEAMNGRIGDSNRQMEQFADRRQLEQDVRESAEQLETRQQYLEAQLPEVEGHQVEMSDRKEALERRLDTMQDYQKMRDDTDEKADHVEVEALKKLAFFGIAISTIATVTAIVAVPLLYNYMQHVQSSLQDEIEYCTHRTQGLWHEYSKFELAKGVPGRLKREVHPRQRALNHKRRATARGTGTYGGYGDAAVEAPQISDGAPGRDGQPGHDAAPDAIPSADDFCFDCPAGPPGPPGNMGQPGPPGIPGQPGTTPPPASPGPPGPPGPVGAPGLDGEPGTPGQPGAPGQLIEVPGTPGPPGPVLRVSPAHQAPADQVRQARPEILEPTDCPEIRGSLVPREKPACLAPPEHATTARHPELLQDIRPQLDTPIVFH</sequence>
<feature type="transmembrane region" description="Helical" evidence="7">
    <location>
        <begin position="948"/>
        <end position="971"/>
    </location>
</feature>
<keyword evidence="7" id="KW-0472">Membrane</keyword>
<dbReference type="Gene3D" id="3.40.800.20">
    <property type="entry name" value="Histone deacetylase domain"/>
    <property type="match status" value="1"/>
</dbReference>
<comment type="catalytic activity">
    <reaction evidence="4">
        <text>N(6)-acetyl-L-lysyl-[histone] + H2O = L-lysyl-[histone] + acetate</text>
        <dbReference type="Rhea" id="RHEA:58196"/>
        <dbReference type="Rhea" id="RHEA-COMP:9845"/>
        <dbReference type="Rhea" id="RHEA-COMP:11338"/>
        <dbReference type="ChEBI" id="CHEBI:15377"/>
        <dbReference type="ChEBI" id="CHEBI:29969"/>
        <dbReference type="ChEBI" id="CHEBI:30089"/>
        <dbReference type="ChEBI" id="CHEBI:61930"/>
        <dbReference type="EC" id="3.5.1.98"/>
    </reaction>
</comment>
<keyword evidence="5" id="KW-0175">Coiled coil</keyword>
<feature type="domain" description="Nematode cuticle collagen N-terminal" evidence="8">
    <location>
        <begin position="947"/>
        <end position="999"/>
    </location>
</feature>
<dbReference type="InterPro" id="IPR037138">
    <property type="entry name" value="His_deacetylse_dom_sf"/>
</dbReference>
<feature type="compositionally biased region" description="Basic residues" evidence="6">
    <location>
        <begin position="1019"/>
        <end position="1030"/>
    </location>
</feature>
<feature type="coiled-coil region" evidence="5">
    <location>
        <begin position="715"/>
        <end position="749"/>
    </location>
</feature>
<feature type="coiled-coil region" evidence="5">
    <location>
        <begin position="826"/>
        <end position="856"/>
    </location>
</feature>
<dbReference type="AlphaFoldDB" id="A0AA36DAH3"/>
<feature type="coiled-coil region" evidence="5">
    <location>
        <begin position="626"/>
        <end position="690"/>
    </location>
</feature>